<organism evidence="2 3">
    <name type="scientific">Elaeophora elaphi</name>
    <dbReference type="NCBI Taxonomy" id="1147741"/>
    <lineage>
        <taxon>Eukaryota</taxon>
        <taxon>Metazoa</taxon>
        <taxon>Ecdysozoa</taxon>
        <taxon>Nematoda</taxon>
        <taxon>Chromadorea</taxon>
        <taxon>Rhabditida</taxon>
        <taxon>Spirurina</taxon>
        <taxon>Spiruromorpha</taxon>
        <taxon>Filarioidea</taxon>
        <taxon>Onchocercidae</taxon>
        <taxon>Elaeophora</taxon>
    </lineage>
</organism>
<feature type="domain" description="Apple" evidence="1">
    <location>
        <begin position="4"/>
        <end position="59"/>
    </location>
</feature>
<dbReference type="STRING" id="1147741.A0A0R3RJJ0"/>
<keyword evidence="2" id="KW-1185">Reference proteome</keyword>
<evidence type="ECO:0000313" key="3">
    <source>
        <dbReference type="WBParaSite" id="EEL_0000164901-mRNA-1"/>
    </source>
</evidence>
<dbReference type="AlphaFoldDB" id="A0A0R3RJJ0"/>
<accession>A0A0R3RJJ0</accession>
<proteinExistence type="predicted"/>
<dbReference type="Pfam" id="PF00024">
    <property type="entry name" value="PAN_1"/>
    <property type="match status" value="1"/>
</dbReference>
<reference evidence="3" key="1">
    <citation type="submission" date="2017-02" db="UniProtKB">
        <authorList>
            <consortium name="WormBaseParasite"/>
        </authorList>
    </citation>
    <scope>IDENTIFICATION</scope>
</reference>
<sequence>MVYVNVTESDREEYHINRTEASTLLECTRKCHKDPRCFSLKYREVDALGCVLTDFSPESCLQITSVPVDKIKYDINTAITIDCIKCKLRKDLDTKELQISSESNDNDEPSPFAGYHCSTHNRLALCYLSMRCQEDIWFIVEEQSDSVSSDFFEETVKANSVRECAEKCFDDCCKVCSFHFLFKYFF</sequence>
<dbReference type="InterPro" id="IPR003609">
    <property type="entry name" value="Pan_app"/>
</dbReference>
<dbReference type="Proteomes" id="UP000050640">
    <property type="component" value="Unplaced"/>
</dbReference>
<evidence type="ECO:0000313" key="2">
    <source>
        <dbReference type="Proteomes" id="UP000050640"/>
    </source>
</evidence>
<dbReference type="WBParaSite" id="EEL_0000164901-mRNA-1">
    <property type="protein sequence ID" value="EEL_0000164901-mRNA-1"/>
    <property type="gene ID" value="EEL_0000164901"/>
</dbReference>
<name>A0A0R3RJJ0_9BILA</name>
<evidence type="ECO:0000259" key="1">
    <source>
        <dbReference type="Pfam" id="PF00024"/>
    </source>
</evidence>
<protein>
    <submittedName>
        <fullName evidence="3">Apple domain-containing protein</fullName>
    </submittedName>
</protein>